<dbReference type="EMBL" id="AGCA01000018">
    <property type="protein sequence ID" value="EGY29937.1"/>
    <property type="molecule type" value="Genomic_DNA"/>
</dbReference>
<feature type="binding site" evidence="8">
    <location>
        <begin position="126"/>
        <end position="130"/>
    </location>
    <ligand>
        <name>NADP(+)</name>
        <dbReference type="ChEBI" id="CHEBI:58349"/>
    </ligand>
</feature>
<dbReference type="CDD" id="cd01065">
    <property type="entry name" value="NAD_bind_Shikimate_DH"/>
    <property type="match status" value="1"/>
</dbReference>
<dbReference type="PATRIC" id="fig|1005043.3.peg.73"/>
<feature type="binding site" evidence="8">
    <location>
        <begin position="149"/>
        <end position="154"/>
    </location>
    <ligand>
        <name>NADP(+)</name>
        <dbReference type="ChEBI" id="CHEBI:58349"/>
    </ligand>
</feature>
<evidence type="ECO:0000256" key="1">
    <source>
        <dbReference type="ARBA" id="ARBA00004871"/>
    </source>
</evidence>
<dbReference type="GO" id="GO:0019632">
    <property type="term" value="P:shikimate metabolic process"/>
    <property type="evidence" value="ECO:0007669"/>
    <property type="project" value="InterPro"/>
</dbReference>
<dbReference type="InterPro" id="IPR041121">
    <property type="entry name" value="SDH_C"/>
</dbReference>
<sequence length="267" mass="29005">MSHFAVFGNPIKHSLSPKIHALFAAQTGIAHLYRSILASPDHFEKELTTFFAAGAKGANVTTPFKERAYAICNQLTERAALAGAVNTLLAVDDGKLLGDNTDGIGLLDDLNRLNFIHPQDRVLLIGAGGAARGVISSLISYGCNIVISNRTFSRAQQLSKLFKKNILALEMAALQTEKFNVIIHATGAGIHNKIPALPAYILSNNPRCYDIFYQSDLTPFLAWVAQQGVQNYADGLGMLVSQAAHAFKLWHGLMPEITPVLKLLRNI</sequence>
<feature type="active site" description="Proton acceptor" evidence="8">
    <location>
        <position position="65"/>
    </location>
</feature>
<dbReference type="Pfam" id="PF01488">
    <property type="entry name" value="Shikimate_DH"/>
    <property type="match status" value="1"/>
</dbReference>
<feature type="binding site" evidence="8">
    <location>
        <position position="211"/>
    </location>
    <ligand>
        <name>NADP(+)</name>
        <dbReference type="ChEBI" id="CHEBI:58349"/>
    </ligand>
</feature>
<keyword evidence="6 8" id="KW-0057">Aromatic amino acid biosynthesis</keyword>
<feature type="domain" description="Shikimate dehydrogenase substrate binding N-terminal" evidence="10">
    <location>
        <begin position="6"/>
        <end position="88"/>
    </location>
</feature>
<evidence type="ECO:0000259" key="10">
    <source>
        <dbReference type="Pfam" id="PF08501"/>
    </source>
</evidence>
<dbReference type="NCBIfam" id="TIGR00507">
    <property type="entry name" value="aroE"/>
    <property type="match status" value="1"/>
</dbReference>
<feature type="binding site" evidence="8">
    <location>
        <position position="242"/>
    </location>
    <ligand>
        <name>shikimate</name>
        <dbReference type="ChEBI" id="CHEBI:36208"/>
    </ligand>
</feature>
<dbReference type="EC" id="1.1.1.25" evidence="2 8"/>
<reference evidence="12 13" key="1">
    <citation type="journal article" date="2012" name="Genome Res.">
        <title>Genomic basis of endosymbiont-conferred protection against an insect parasitoid.</title>
        <authorList>
            <person name="Hansen A.K."/>
            <person name="Vorburger C."/>
            <person name="Moran N.A."/>
        </authorList>
    </citation>
    <scope>NUCLEOTIDE SEQUENCE [LARGE SCALE GENOMIC DNA]</scope>
    <source>
        <strain evidence="13">R5.15</strain>
    </source>
</reference>
<keyword evidence="13" id="KW-1185">Reference proteome</keyword>
<dbReference type="OrthoDB" id="9776868at2"/>
<feature type="domain" description="SDH C-terminal" evidence="11">
    <location>
        <begin position="235"/>
        <end position="265"/>
    </location>
</feature>
<comment type="caution">
    <text evidence="12">The sequence shown here is derived from an EMBL/GenBank/DDBJ whole genome shotgun (WGS) entry which is preliminary data.</text>
</comment>
<dbReference type="Pfam" id="PF08501">
    <property type="entry name" value="Shikimate_dh_N"/>
    <property type="match status" value="1"/>
</dbReference>
<dbReference type="GO" id="GO:0050661">
    <property type="term" value="F:NADP binding"/>
    <property type="evidence" value="ECO:0007669"/>
    <property type="project" value="InterPro"/>
</dbReference>
<dbReference type="GO" id="GO:0008652">
    <property type="term" value="P:amino acid biosynthetic process"/>
    <property type="evidence" value="ECO:0007669"/>
    <property type="project" value="UniProtKB-KW"/>
</dbReference>
<organism evidence="12 13">
    <name type="scientific">Candidatus Regiella insecticola 5.15</name>
    <dbReference type="NCBI Taxonomy" id="1005043"/>
    <lineage>
        <taxon>Bacteria</taxon>
        <taxon>Pseudomonadati</taxon>
        <taxon>Pseudomonadota</taxon>
        <taxon>Gammaproteobacteria</taxon>
        <taxon>Enterobacterales</taxon>
        <taxon>Enterobacteriaceae</taxon>
        <taxon>aphid secondary symbionts</taxon>
        <taxon>Candidatus Regiella</taxon>
    </lineage>
</organism>
<evidence type="ECO:0000259" key="9">
    <source>
        <dbReference type="Pfam" id="PF01488"/>
    </source>
</evidence>
<dbReference type="GO" id="GO:0004764">
    <property type="term" value="F:shikimate 3-dehydrogenase (NADP+) activity"/>
    <property type="evidence" value="ECO:0007669"/>
    <property type="project" value="UniProtKB-UniRule"/>
</dbReference>
<dbReference type="AlphaFoldDB" id="G2GWE5"/>
<dbReference type="InterPro" id="IPR013708">
    <property type="entry name" value="Shikimate_DH-bd_N"/>
</dbReference>
<feature type="binding site" evidence="8">
    <location>
        <begin position="14"/>
        <end position="16"/>
    </location>
    <ligand>
        <name>shikimate</name>
        <dbReference type="ChEBI" id="CHEBI:36208"/>
    </ligand>
</feature>
<dbReference type="GO" id="GO:0009073">
    <property type="term" value="P:aromatic amino acid family biosynthetic process"/>
    <property type="evidence" value="ECO:0007669"/>
    <property type="project" value="UniProtKB-KW"/>
</dbReference>
<feature type="domain" description="Quinate/shikimate 5-dehydrogenase/glutamyl-tRNA reductase" evidence="9">
    <location>
        <begin position="119"/>
        <end position="188"/>
    </location>
</feature>
<dbReference type="PANTHER" id="PTHR21089">
    <property type="entry name" value="SHIKIMATE DEHYDROGENASE"/>
    <property type="match status" value="1"/>
</dbReference>
<dbReference type="Gene3D" id="3.40.50.10860">
    <property type="entry name" value="Leucine Dehydrogenase, chain A, domain 1"/>
    <property type="match status" value="1"/>
</dbReference>
<feature type="binding site" evidence="8">
    <location>
        <position position="213"/>
    </location>
    <ligand>
        <name>shikimate</name>
        <dbReference type="ChEBI" id="CHEBI:36208"/>
    </ligand>
</feature>
<dbReference type="RefSeq" id="WP_006705714.1">
    <property type="nucleotide sequence ID" value="NZ_AGCA01000018.1"/>
</dbReference>
<dbReference type="Pfam" id="PF18317">
    <property type="entry name" value="SDH_C"/>
    <property type="match status" value="1"/>
</dbReference>
<comment type="pathway">
    <text evidence="1 8">Metabolic intermediate biosynthesis; chorismate biosynthesis; chorismate from D-erythrose 4-phosphate and phosphoenolpyruvate: step 4/7.</text>
</comment>
<evidence type="ECO:0000256" key="6">
    <source>
        <dbReference type="ARBA" id="ARBA00023141"/>
    </source>
</evidence>
<dbReference type="InterPro" id="IPR036291">
    <property type="entry name" value="NAD(P)-bd_dom_sf"/>
</dbReference>
<feature type="binding site" evidence="8">
    <location>
        <position position="102"/>
    </location>
    <ligand>
        <name>shikimate</name>
        <dbReference type="ChEBI" id="CHEBI:36208"/>
    </ligand>
</feature>
<name>G2GWE5_9ENTR</name>
<proteinExistence type="inferred from homology"/>
<dbReference type="FunFam" id="3.40.50.10860:FF:000006">
    <property type="entry name" value="Shikimate dehydrogenase (NADP(+))"/>
    <property type="match status" value="1"/>
</dbReference>
<dbReference type="Proteomes" id="UP000004116">
    <property type="component" value="Unassembled WGS sequence"/>
</dbReference>
<dbReference type="FunFam" id="3.40.50.720:FF:000104">
    <property type="entry name" value="Shikimate dehydrogenase (NADP(+))"/>
    <property type="match status" value="1"/>
</dbReference>
<gene>
    <name evidence="8" type="primary">aroE</name>
    <name evidence="12" type="ORF">Rin_00000790</name>
</gene>
<dbReference type="Gene3D" id="3.40.50.720">
    <property type="entry name" value="NAD(P)-binding Rossmann-like Domain"/>
    <property type="match status" value="1"/>
</dbReference>
<evidence type="ECO:0000259" key="11">
    <source>
        <dbReference type="Pfam" id="PF18317"/>
    </source>
</evidence>
<comment type="catalytic activity">
    <reaction evidence="7 8">
        <text>shikimate + NADP(+) = 3-dehydroshikimate + NADPH + H(+)</text>
        <dbReference type="Rhea" id="RHEA:17737"/>
        <dbReference type="ChEBI" id="CHEBI:15378"/>
        <dbReference type="ChEBI" id="CHEBI:16630"/>
        <dbReference type="ChEBI" id="CHEBI:36208"/>
        <dbReference type="ChEBI" id="CHEBI:57783"/>
        <dbReference type="ChEBI" id="CHEBI:58349"/>
        <dbReference type="EC" id="1.1.1.25"/>
    </reaction>
</comment>
<dbReference type="PANTHER" id="PTHR21089:SF1">
    <property type="entry name" value="BIFUNCTIONAL 3-DEHYDROQUINATE DEHYDRATASE_SHIKIMATE DEHYDROGENASE, CHLOROPLASTIC"/>
    <property type="match status" value="1"/>
</dbReference>
<dbReference type="GO" id="GO:0005829">
    <property type="term" value="C:cytosol"/>
    <property type="evidence" value="ECO:0007669"/>
    <property type="project" value="TreeGrafter"/>
</dbReference>
<dbReference type="InterPro" id="IPR046346">
    <property type="entry name" value="Aminoacid_DH-like_N_sf"/>
</dbReference>
<comment type="subunit">
    <text evidence="8">Homodimer.</text>
</comment>
<evidence type="ECO:0000256" key="5">
    <source>
        <dbReference type="ARBA" id="ARBA00023002"/>
    </source>
</evidence>
<dbReference type="InterPro" id="IPR006151">
    <property type="entry name" value="Shikm_DH/Glu-tRNA_Rdtase"/>
</dbReference>
<dbReference type="InterPro" id="IPR011342">
    <property type="entry name" value="Shikimate_DH"/>
</dbReference>
<keyword evidence="3 8" id="KW-0028">Amino-acid biosynthesis</keyword>
<comment type="function">
    <text evidence="8">Involved in the biosynthesis of the chorismate, which leads to the biosynthesis of aromatic amino acids. Catalyzes the reversible NADPH linked reduction of 3-dehydroshikimate (DHSA) to yield shikimate (SA).</text>
</comment>
<keyword evidence="4 8" id="KW-0521">NADP</keyword>
<comment type="similarity">
    <text evidence="8">Belongs to the shikimate dehydrogenase family.</text>
</comment>
<feature type="binding site" evidence="8">
    <location>
        <position position="86"/>
    </location>
    <ligand>
        <name>shikimate</name>
        <dbReference type="ChEBI" id="CHEBI:36208"/>
    </ligand>
</feature>
<evidence type="ECO:0000256" key="2">
    <source>
        <dbReference type="ARBA" id="ARBA00012962"/>
    </source>
</evidence>
<feature type="binding site" evidence="8">
    <location>
        <position position="77"/>
    </location>
    <ligand>
        <name>NADP(+)</name>
        <dbReference type="ChEBI" id="CHEBI:58349"/>
    </ligand>
</feature>
<evidence type="ECO:0000256" key="4">
    <source>
        <dbReference type="ARBA" id="ARBA00022857"/>
    </source>
</evidence>
<dbReference type="SUPFAM" id="SSF53223">
    <property type="entry name" value="Aminoacid dehydrogenase-like, N-terminal domain"/>
    <property type="match status" value="1"/>
</dbReference>
<evidence type="ECO:0000313" key="12">
    <source>
        <dbReference type="EMBL" id="EGY29937.1"/>
    </source>
</evidence>
<accession>G2GWE5</accession>
<dbReference type="SUPFAM" id="SSF51735">
    <property type="entry name" value="NAD(P)-binding Rossmann-fold domains"/>
    <property type="match status" value="1"/>
</dbReference>
<dbReference type="HAMAP" id="MF_00222">
    <property type="entry name" value="Shikimate_DH_AroE"/>
    <property type="match status" value="1"/>
</dbReference>
<evidence type="ECO:0000256" key="7">
    <source>
        <dbReference type="ARBA" id="ARBA00049442"/>
    </source>
</evidence>
<protein>
    <recommendedName>
        <fullName evidence="2 8">Shikimate dehydrogenase (NADP(+))</fullName>
        <shortName evidence="8">SDH</shortName>
        <ecNumber evidence="2 8">1.1.1.25</ecNumber>
    </recommendedName>
</protein>
<evidence type="ECO:0000256" key="3">
    <source>
        <dbReference type="ARBA" id="ARBA00022605"/>
    </source>
</evidence>
<feature type="binding site" evidence="8">
    <location>
        <position position="61"/>
    </location>
    <ligand>
        <name>shikimate</name>
        <dbReference type="ChEBI" id="CHEBI:36208"/>
    </ligand>
</feature>
<evidence type="ECO:0000256" key="8">
    <source>
        <dbReference type="HAMAP-Rule" id="MF_00222"/>
    </source>
</evidence>
<feature type="binding site" evidence="8">
    <location>
        <position position="235"/>
    </location>
    <ligand>
        <name>NADP(+)</name>
        <dbReference type="ChEBI" id="CHEBI:58349"/>
    </ligand>
</feature>
<keyword evidence="5 8" id="KW-0560">Oxidoreductase</keyword>
<evidence type="ECO:0000313" key="13">
    <source>
        <dbReference type="Proteomes" id="UP000004116"/>
    </source>
</evidence>
<dbReference type="NCBIfam" id="NF001310">
    <property type="entry name" value="PRK00258.1-2"/>
    <property type="match status" value="1"/>
</dbReference>
<dbReference type="UniPathway" id="UPA00053">
    <property type="reaction ID" value="UER00087"/>
</dbReference>
<dbReference type="InterPro" id="IPR022893">
    <property type="entry name" value="Shikimate_DH_fam"/>
</dbReference>
<dbReference type="GO" id="GO:0009423">
    <property type="term" value="P:chorismate biosynthetic process"/>
    <property type="evidence" value="ECO:0007669"/>
    <property type="project" value="UniProtKB-UniRule"/>
</dbReference>